<name>A0ABD1X4Y4_9LAMI</name>
<evidence type="ECO:0000313" key="3">
    <source>
        <dbReference type="Proteomes" id="UP001604277"/>
    </source>
</evidence>
<proteinExistence type="inferred from homology"/>
<dbReference type="PANTHER" id="PTHR47874">
    <property type="entry name" value="EXPRESSED PROTEIN"/>
    <property type="match status" value="1"/>
</dbReference>
<reference evidence="3" key="1">
    <citation type="submission" date="2024-07" db="EMBL/GenBank/DDBJ databases">
        <title>Two chromosome-level genome assemblies of Korean endemic species Abeliophyllum distichum and Forsythia ovata (Oleaceae).</title>
        <authorList>
            <person name="Jang H."/>
        </authorList>
    </citation>
    <scope>NUCLEOTIDE SEQUENCE [LARGE SCALE GENOMIC DNA]</scope>
</reference>
<dbReference type="Proteomes" id="UP001604277">
    <property type="component" value="Unassembled WGS sequence"/>
</dbReference>
<protein>
    <submittedName>
        <fullName evidence="2">Pentatricopeptide repeat-containing protein</fullName>
    </submittedName>
</protein>
<dbReference type="PANTHER" id="PTHR47874:SF1">
    <property type="entry name" value="OS05G0407900 PROTEIN"/>
    <property type="match status" value="1"/>
</dbReference>
<sequence length="244" mass="28259">MALSLTRHTCSLMLGGYAHSGQLEKMEEIYEIVIMSIKMDLQFHGSIRTMICAYSRRSDVNRVKKIEKLLKLIPGNEYRPWLNVLLICPYAKEGLLERMENSFDEAFKPNASVVTIGVMLCITASYFRHNAVDQLANFVKHAEGAGWKICRSLYHCKMVMYSSQIRHAEMERVLDEMGKVNINFSKRTLWILYKAYSRLGQRSKLQQVLGMMCKHGYEIPKIHAVPNEFFHLTAQVCFKILRNN</sequence>
<dbReference type="EMBL" id="JBFOLJ010000001">
    <property type="protein sequence ID" value="KAL2556735.1"/>
    <property type="molecule type" value="Genomic_DNA"/>
</dbReference>
<comment type="caution">
    <text evidence="2">The sequence shown here is derived from an EMBL/GenBank/DDBJ whole genome shotgun (WGS) entry which is preliminary data.</text>
</comment>
<dbReference type="Gene3D" id="1.25.40.10">
    <property type="entry name" value="Tetratricopeptide repeat domain"/>
    <property type="match status" value="1"/>
</dbReference>
<gene>
    <name evidence="2" type="ORF">Fot_01474</name>
</gene>
<keyword evidence="3" id="KW-1185">Reference proteome</keyword>
<evidence type="ECO:0000256" key="1">
    <source>
        <dbReference type="ARBA" id="ARBA00007626"/>
    </source>
</evidence>
<dbReference type="InterPro" id="IPR044179">
    <property type="entry name" value="PPR5-like"/>
</dbReference>
<dbReference type="AlphaFoldDB" id="A0ABD1X4Y4"/>
<comment type="similarity">
    <text evidence="1">Belongs to the PPR family. P subfamily.</text>
</comment>
<organism evidence="2 3">
    <name type="scientific">Forsythia ovata</name>
    <dbReference type="NCBI Taxonomy" id="205694"/>
    <lineage>
        <taxon>Eukaryota</taxon>
        <taxon>Viridiplantae</taxon>
        <taxon>Streptophyta</taxon>
        <taxon>Embryophyta</taxon>
        <taxon>Tracheophyta</taxon>
        <taxon>Spermatophyta</taxon>
        <taxon>Magnoliopsida</taxon>
        <taxon>eudicotyledons</taxon>
        <taxon>Gunneridae</taxon>
        <taxon>Pentapetalae</taxon>
        <taxon>asterids</taxon>
        <taxon>lamiids</taxon>
        <taxon>Lamiales</taxon>
        <taxon>Oleaceae</taxon>
        <taxon>Forsythieae</taxon>
        <taxon>Forsythia</taxon>
    </lineage>
</organism>
<evidence type="ECO:0000313" key="2">
    <source>
        <dbReference type="EMBL" id="KAL2556735.1"/>
    </source>
</evidence>
<accession>A0ABD1X4Y4</accession>
<dbReference type="InterPro" id="IPR011990">
    <property type="entry name" value="TPR-like_helical_dom_sf"/>
</dbReference>